<dbReference type="InterPro" id="IPR022050">
    <property type="entry name" value="T_hemolysin"/>
</dbReference>
<accession>A0A2N4UGY1</accession>
<gene>
    <name evidence="1" type="ORF">CR155_09265</name>
</gene>
<dbReference type="AlphaFoldDB" id="A0A2N4UGY1"/>
<dbReference type="OrthoDB" id="7432757at2"/>
<organism evidence="1 2">
    <name type="scientific">Pollutimonas nitritireducens</name>
    <dbReference type="NCBI Taxonomy" id="2045209"/>
    <lineage>
        <taxon>Bacteria</taxon>
        <taxon>Pseudomonadati</taxon>
        <taxon>Pseudomonadota</taxon>
        <taxon>Betaproteobacteria</taxon>
        <taxon>Burkholderiales</taxon>
        <taxon>Alcaligenaceae</taxon>
        <taxon>Pollutimonas</taxon>
    </lineage>
</organism>
<evidence type="ECO:0000313" key="1">
    <source>
        <dbReference type="EMBL" id="PLC54287.1"/>
    </source>
</evidence>
<protein>
    <submittedName>
        <fullName evidence="1">Thermostable hemolysin</fullName>
    </submittedName>
</protein>
<dbReference type="SUPFAM" id="SSF55729">
    <property type="entry name" value="Acyl-CoA N-acyltransferases (Nat)"/>
    <property type="match status" value="1"/>
</dbReference>
<proteinExistence type="predicted"/>
<name>A0A2N4UGY1_9BURK</name>
<keyword evidence="2" id="KW-1185">Reference proteome</keyword>
<comment type="caution">
    <text evidence="1">The sequence shown here is derived from an EMBL/GenBank/DDBJ whole genome shotgun (WGS) entry which is preliminary data.</text>
</comment>
<sequence>MLHHTPEPRFQPQPLSLHIHQPGDPMRPLVESYIQQRYQQRFGAHLKEWLPTLVSMQANGEILAAAGYRVANDPLFLERYLAAPIEHYVHNQDAPVARNVIVEVGQFAAARPGAGRLLVPLLVRHLRQQGFNWAVSTLTSELHHLLARMGIVHQPLSEATAEYLSEQECKDWGSYYAHAPHVFAGRLDTILDHFPESAA</sequence>
<dbReference type="InterPro" id="IPR016181">
    <property type="entry name" value="Acyl_CoA_acyltransferase"/>
</dbReference>
<dbReference type="EMBL" id="PDNV01000005">
    <property type="protein sequence ID" value="PLC54287.1"/>
    <property type="molecule type" value="Genomic_DNA"/>
</dbReference>
<reference evidence="1 2" key="1">
    <citation type="submission" date="2017-10" db="EMBL/GenBank/DDBJ databases">
        <title>Two draft genome sequences of Pusillimonas sp. strains isolated from a nitrate- and radionuclide-contaminated groundwater in Russia.</title>
        <authorList>
            <person name="Grouzdev D.S."/>
            <person name="Tourova T.P."/>
            <person name="Goeva M.A."/>
            <person name="Babich T.L."/>
            <person name="Sokolova D.S."/>
            <person name="Abdullin R."/>
            <person name="Poltaraus A.B."/>
            <person name="Toshchakov S.V."/>
            <person name="Nazina T.N."/>
        </authorList>
    </citation>
    <scope>NUCLEOTIDE SEQUENCE [LARGE SCALE GENOMIC DNA]</scope>
    <source>
        <strain evidence="1 2">JR1/69-2-13</strain>
    </source>
</reference>
<evidence type="ECO:0000313" key="2">
    <source>
        <dbReference type="Proteomes" id="UP000234328"/>
    </source>
</evidence>
<dbReference type="Proteomes" id="UP000234328">
    <property type="component" value="Unassembled WGS sequence"/>
</dbReference>
<dbReference type="Pfam" id="PF12261">
    <property type="entry name" value="T_hemolysin"/>
    <property type="match status" value="1"/>
</dbReference>